<evidence type="ECO:0000313" key="2">
    <source>
        <dbReference type="Proteomes" id="UP000617743"/>
    </source>
</evidence>
<reference evidence="2" key="1">
    <citation type="journal article" date="2019" name="Int. J. Syst. Evol. Microbiol.">
        <title>The Global Catalogue of Microorganisms (GCM) 10K type strain sequencing project: providing services to taxonomists for standard genome sequencing and annotation.</title>
        <authorList>
            <consortium name="The Broad Institute Genomics Platform"/>
            <consortium name="The Broad Institute Genome Sequencing Center for Infectious Disease"/>
            <person name="Wu L."/>
            <person name="Ma J."/>
        </authorList>
    </citation>
    <scope>NUCLEOTIDE SEQUENCE [LARGE SCALE GENOMIC DNA]</scope>
    <source>
        <strain evidence="2">JCM 4866</strain>
    </source>
</reference>
<evidence type="ECO:0000313" key="1">
    <source>
        <dbReference type="EMBL" id="GGW77692.1"/>
    </source>
</evidence>
<protein>
    <submittedName>
        <fullName evidence="1">Uncharacterized protein</fullName>
    </submittedName>
</protein>
<proteinExistence type="predicted"/>
<dbReference type="Proteomes" id="UP000617743">
    <property type="component" value="Unassembled WGS sequence"/>
</dbReference>
<organism evidence="1 2">
    <name type="scientific">Streptomyces lomondensis</name>
    <dbReference type="NCBI Taxonomy" id="68229"/>
    <lineage>
        <taxon>Bacteria</taxon>
        <taxon>Bacillati</taxon>
        <taxon>Actinomycetota</taxon>
        <taxon>Actinomycetes</taxon>
        <taxon>Kitasatosporales</taxon>
        <taxon>Streptomycetaceae</taxon>
        <taxon>Streptomyces</taxon>
    </lineage>
</organism>
<accession>A0ABQ2WV40</accession>
<sequence>MAARLGDTAALSMTIYAHPFPDEDEDTREAVEEFLREAA</sequence>
<keyword evidence="2" id="KW-1185">Reference proteome</keyword>
<dbReference type="EMBL" id="BMWC01000001">
    <property type="protein sequence ID" value="GGW77692.1"/>
    <property type="molecule type" value="Genomic_DNA"/>
</dbReference>
<name>A0ABQ2WV40_9ACTN</name>
<comment type="caution">
    <text evidence="1">The sequence shown here is derived from an EMBL/GenBank/DDBJ whole genome shotgun (WGS) entry which is preliminary data.</text>
</comment>
<gene>
    <name evidence="1" type="ORF">GCM10010383_01260</name>
</gene>